<keyword evidence="1" id="KW-1133">Transmembrane helix</keyword>
<keyword evidence="1" id="KW-0472">Membrane</keyword>
<dbReference type="AlphaFoldDB" id="A0A3P8SHP5"/>
<keyword evidence="1" id="KW-0812">Transmembrane</keyword>
<feature type="transmembrane region" description="Helical" evidence="1">
    <location>
        <begin position="104"/>
        <end position="126"/>
    </location>
</feature>
<organism evidence="2 3">
    <name type="scientific">Amphiprion percula</name>
    <name type="common">Orange clownfish</name>
    <name type="synonym">Lutjanus percula</name>
    <dbReference type="NCBI Taxonomy" id="161767"/>
    <lineage>
        <taxon>Eukaryota</taxon>
        <taxon>Metazoa</taxon>
        <taxon>Chordata</taxon>
        <taxon>Craniata</taxon>
        <taxon>Vertebrata</taxon>
        <taxon>Euteleostomi</taxon>
        <taxon>Actinopterygii</taxon>
        <taxon>Neopterygii</taxon>
        <taxon>Teleostei</taxon>
        <taxon>Neoteleostei</taxon>
        <taxon>Acanthomorphata</taxon>
        <taxon>Ovalentaria</taxon>
        <taxon>Pomacentridae</taxon>
        <taxon>Amphiprion</taxon>
    </lineage>
</organism>
<reference evidence="2" key="2">
    <citation type="submission" date="2025-08" db="UniProtKB">
        <authorList>
            <consortium name="Ensembl"/>
        </authorList>
    </citation>
    <scope>IDENTIFICATION</scope>
</reference>
<feature type="transmembrane region" description="Helical" evidence="1">
    <location>
        <begin position="60"/>
        <end position="84"/>
    </location>
</feature>
<dbReference type="PANTHER" id="PTHR28640:SF1">
    <property type="entry name" value="ADP-RIBOSYLATION FACTOR-LIKE PROTEIN 6-INTERACTING PROTEIN 6"/>
    <property type="match status" value="1"/>
</dbReference>
<dbReference type="InterPro" id="IPR029383">
    <property type="entry name" value="ARL6IP6"/>
</dbReference>
<name>A0A3P8SHP5_AMPPE</name>
<keyword evidence="3" id="KW-1185">Reference proteome</keyword>
<dbReference type="GeneTree" id="ENSGT00390000009987"/>
<reference evidence="2" key="3">
    <citation type="submission" date="2025-09" db="UniProtKB">
        <authorList>
            <consortium name="Ensembl"/>
        </authorList>
    </citation>
    <scope>IDENTIFICATION</scope>
</reference>
<reference evidence="2 3" key="1">
    <citation type="submission" date="2018-03" db="EMBL/GenBank/DDBJ databases">
        <title>Finding Nemo's genes: A chromosome-scale reference assembly of the genome of the orange clownfish Amphiprion percula.</title>
        <authorList>
            <person name="Lehmann R."/>
        </authorList>
    </citation>
    <scope>NUCLEOTIDE SEQUENCE</scope>
</reference>
<dbReference type="STRING" id="161767.ENSAPEP00000011662"/>
<dbReference type="Ensembl" id="ENSAPET00000011972.1">
    <property type="protein sequence ID" value="ENSAPEP00000011662.1"/>
    <property type="gene ID" value="ENSAPEG00000008318.1"/>
</dbReference>
<dbReference type="PANTHER" id="PTHR28640">
    <property type="entry name" value="ADP-RIBOSYLATION FACTOR-LIKE PROTEIN 6-INTERACTING PROTEIN 6"/>
    <property type="match status" value="1"/>
</dbReference>
<dbReference type="Pfam" id="PF15062">
    <property type="entry name" value="ARL6IP6"/>
    <property type="match status" value="1"/>
</dbReference>
<evidence type="ECO:0000313" key="2">
    <source>
        <dbReference type="Ensembl" id="ENSAPEP00000011662.1"/>
    </source>
</evidence>
<feature type="transmembrane region" description="Helical" evidence="1">
    <location>
        <begin position="20"/>
        <end position="48"/>
    </location>
</feature>
<protein>
    <submittedName>
        <fullName evidence="2">Uncharacterized protein</fullName>
    </submittedName>
</protein>
<evidence type="ECO:0000313" key="3">
    <source>
        <dbReference type="Proteomes" id="UP000265080"/>
    </source>
</evidence>
<dbReference type="OMA" id="AGCISCI"/>
<evidence type="ECO:0000256" key="1">
    <source>
        <dbReference type="SAM" id="Phobius"/>
    </source>
</evidence>
<dbReference type="Proteomes" id="UP000265080">
    <property type="component" value="Chromosome 24"/>
</dbReference>
<sequence length="127" mass="13357">MTGDGAAGRPVSHRSGPRPQAAVLLSVLGSAATVAAVGCFCALVYPIIKGERVLNKRCVCAGFWSILVLSVLVGCICCVFSWTFSYLDSYQPGFSPRDGSGRGFLMSYGVAVLNGIMAMLTVIWSLS</sequence>
<accession>A0A3P8SHP5</accession>
<proteinExistence type="predicted"/>